<reference evidence="2 3" key="1">
    <citation type="submission" date="2019-09" db="EMBL/GenBank/DDBJ databases">
        <title>Bird 10,000 Genomes (B10K) Project - Family phase.</title>
        <authorList>
            <person name="Zhang G."/>
        </authorList>
    </citation>
    <scope>NUCLEOTIDE SEQUENCE [LARGE SCALE GENOMIC DNA]</scope>
    <source>
        <strain evidence="2">B10K-DU-001-15</strain>
        <tissue evidence="2">Muscle</tissue>
    </source>
</reference>
<comment type="caution">
    <text evidence="2">The sequence shown here is derived from an EMBL/GenBank/DDBJ whole genome shotgun (WGS) entry which is preliminary data.</text>
</comment>
<keyword evidence="1" id="KW-0325">Glycoprotein</keyword>
<dbReference type="GO" id="GO:0009897">
    <property type="term" value="C:external side of plasma membrane"/>
    <property type="evidence" value="ECO:0007669"/>
    <property type="project" value="TreeGrafter"/>
</dbReference>
<dbReference type="InterPro" id="IPR028994">
    <property type="entry name" value="Integrin_alpha_N"/>
</dbReference>
<evidence type="ECO:0000256" key="1">
    <source>
        <dbReference type="ARBA" id="ARBA00023180"/>
    </source>
</evidence>
<dbReference type="GO" id="GO:0007229">
    <property type="term" value="P:integrin-mediated signaling pathway"/>
    <property type="evidence" value="ECO:0007669"/>
    <property type="project" value="TreeGrafter"/>
</dbReference>
<dbReference type="EMBL" id="VWYE01013424">
    <property type="protein sequence ID" value="NXQ29401.1"/>
    <property type="molecule type" value="Genomic_DNA"/>
</dbReference>
<dbReference type="GO" id="GO:0005178">
    <property type="term" value="F:integrin binding"/>
    <property type="evidence" value="ECO:0007669"/>
    <property type="project" value="TreeGrafter"/>
</dbReference>
<dbReference type="PANTHER" id="PTHR23220:SF90">
    <property type="entry name" value="INTEGRIN ALPHA-7"/>
    <property type="match status" value="1"/>
</dbReference>
<name>A0A7L2BUI6_9PASS</name>
<dbReference type="GO" id="GO:0007160">
    <property type="term" value="P:cell-matrix adhesion"/>
    <property type="evidence" value="ECO:0007669"/>
    <property type="project" value="TreeGrafter"/>
</dbReference>
<feature type="non-terminal residue" evidence="2">
    <location>
        <position position="1"/>
    </location>
</feature>
<dbReference type="InterPro" id="IPR000413">
    <property type="entry name" value="Integrin_alpha"/>
</dbReference>
<dbReference type="GO" id="GO:0098609">
    <property type="term" value="P:cell-cell adhesion"/>
    <property type="evidence" value="ECO:0007669"/>
    <property type="project" value="TreeGrafter"/>
</dbReference>
<protein>
    <submittedName>
        <fullName evidence="2">ITA7 protein</fullName>
    </submittedName>
</protein>
<feature type="non-terminal residue" evidence="2">
    <location>
        <position position="136"/>
    </location>
</feature>
<keyword evidence="3" id="KW-1185">Reference proteome</keyword>
<proteinExistence type="predicted"/>
<dbReference type="SUPFAM" id="SSF69318">
    <property type="entry name" value="Integrin alpha N-terminal domain"/>
    <property type="match status" value="1"/>
</dbReference>
<gene>
    <name evidence="2" type="primary">Itga7_0</name>
    <name evidence="2" type="ORF">ALACHE_R16176</name>
</gene>
<accession>A0A7L2BUI6</accession>
<organism evidence="2 3">
    <name type="scientific">Alaudala cheleensis</name>
    <name type="common">Asian short-toed lark</name>
    <dbReference type="NCBI Taxonomy" id="670337"/>
    <lineage>
        <taxon>Eukaryota</taxon>
        <taxon>Metazoa</taxon>
        <taxon>Chordata</taxon>
        <taxon>Craniata</taxon>
        <taxon>Vertebrata</taxon>
        <taxon>Euteleostomi</taxon>
        <taxon>Archelosauria</taxon>
        <taxon>Archosauria</taxon>
        <taxon>Dinosauria</taxon>
        <taxon>Saurischia</taxon>
        <taxon>Theropoda</taxon>
        <taxon>Coelurosauria</taxon>
        <taxon>Aves</taxon>
        <taxon>Neognathae</taxon>
        <taxon>Neoaves</taxon>
        <taxon>Telluraves</taxon>
        <taxon>Australaves</taxon>
        <taxon>Passeriformes</taxon>
        <taxon>Sylvioidea</taxon>
        <taxon>Alaudidae</taxon>
        <taxon>Alaudala</taxon>
    </lineage>
</organism>
<dbReference type="GO" id="GO:0050900">
    <property type="term" value="P:leukocyte migration"/>
    <property type="evidence" value="ECO:0007669"/>
    <property type="project" value="TreeGrafter"/>
</dbReference>
<evidence type="ECO:0000313" key="3">
    <source>
        <dbReference type="Proteomes" id="UP000571582"/>
    </source>
</evidence>
<dbReference type="PANTHER" id="PTHR23220">
    <property type="entry name" value="INTEGRIN ALPHA"/>
    <property type="match status" value="1"/>
</dbReference>
<dbReference type="Gene3D" id="2.130.10.130">
    <property type="entry name" value="Integrin alpha, N-terminal"/>
    <property type="match status" value="1"/>
</dbReference>
<dbReference type="PRINTS" id="PR01185">
    <property type="entry name" value="INTEGRINA"/>
</dbReference>
<evidence type="ECO:0000313" key="2">
    <source>
        <dbReference type="EMBL" id="NXQ29401.1"/>
    </source>
</evidence>
<dbReference type="Proteomes" id="UP000571582">
    <property type="component" value="Unassembled WGS sequence"/>
</dbReference>
<dbReference type="GO" id="GO:0008305">
    <property type="term" value="C:integrin complex"/>
    <property type="evidence" value="ECO:0007669"/>
    <property type="project" value="InterPro"/>
</dbReference>
<dbReference type="GO" id="GO:0033627">
    <property type="term" value="P:cell adhesion mediated by integrin"/>
    <property type="evidence" value="ECO:0007669"/>
    <property type="project" value="TreeGrafter"/>
</dbReference>
<dbReference type="AlphaFoldDB" id="A0A7L2BUI6"/>
<sequence length="136" mass="14415">DLSERDELDGGEWKFCEGRPQGHERFGTCQQGLAAAFSPDRRYVCTGGAGGGGLLFVTNIESATPDQRVFRTPEPGERVPGAAADVAHNSYLGFSVDSGAGLTRPQQLSFVTGAPRANHTGAVVILRRDSANRLLA</sequence>